<keyword evidence="3" id="KW-0223">Dioxygenase</keyword>
<dbReference type="Proteomes" id="UP000023351">
    <property type="component" value="Unassembled WGS sequence"/>
</dbReference>
<proteinExistence type="predicted"/>
<dbReference type="SUPFAM" id="SSF54593">
    <property type="entry name" value="Glyoxalase/Bleomycin resistance protein/Dihydroxybiphenyl dioxygenase"/>
    <property type="match status" value="1"/>
</dbReference>
<feature type="domain" description="VOC" evidence="2">
    <location>
        <begin position="1"/>
        <end position="77"/>
    </location>
</feature>
<accession>X8DQF7</accession>
<dbReference type="Gene3D" id="3.10.180.10">
    <property type="entry name" value="2,3-Dihydroxybiphenyl 1,2-Dioxygenase, domain 1"/>
    <property type="match status" value="1"/>
</dbReference>
<evidence type="ECO:0000256" key="1">
    <source>
        <dbReference type="ARBA" id="ARBA00022723"/>
    </source>
</evidence>
<dbReference type="GO" id="GO:0051213">
    <property type="term" value="F:dioxygenase activity"/>
    <property type="evidence" value="ECO:0007669"/>
    <property type="project" value="UniProtKB-KW"/>
</dbReference>
<dbReference type="Pfam" id="PF13669">
    <property type="entry name" value="Glyoxalase_4"/>
    <property type="match status" value="1"/>
</dbReference>
<name>X8DQF7_9MYCO</name>
<dbReference type="PANTHER" id="PTHR43048:SF3">
    <property type="entry name" value="METHYLMALONYL-COA EPIMERASE, MITOCHONDRIAL"/>
    <property type="match status" value="1"/>
</dbReference>
<dbReference type="PATRIC" id="fig|1299321.3.peg.1365"/>
<evidence type="ECO:0000313" key="3">
    <source>
        <dbReference type="EMBL" id="EUA70822.1"/>
    </source>
</evidence>
<gene>
    <name evidence="3" type="ORF">I540_1425</name>
</gene>
<dbReference type="EMBL" id="JAOJ01000002">
    <property type="protein sequence ID" value="EUA70822.1"/>
    <property type="molecule type" value="Genomic_DNA"/>
</dbReference>
<protein>
    <submittedName>
        <fullName evidence="3">Glyoxalase/Bleomycin resistance /Dioxygenase superfamily protein</fullName>
    </submittedName>
</protein>
<keyword evidence="3" id="KW-0560">Oxidoreductase</keyword>
<reference evidence="3 4" key="1">
    <citation type="submission" date="2013-12" db="EMBL/GenBank/DDBJ databases">
        <authorList>
            <person name="Zelazny A."/>
            <person name="Olivier K."/>
            <person name="Holland S."/>
            <person name="Lenaerts A."/>
            <person name="Ordway D."/>
            <person name="DeGroote M.A."/>
            <person name="Parker T."/>
            <person name="Sizemore C."/>
            <person name="Tallon L.J."/>
            <person name="Sadzewicz L.K."/>
            <person name="Sengamalay N."/>
            <person name="Fraser C.M."/>
            <person name="Hine E."/>
            <person name="Shefchek K.A."/>
            <person name="Das S.P."/>
            <person name="Tettelin H."/>
        </authorList>
    </citation>
    <scope>NUCLEOTIDE SEQUENCE [LARGE SCALE GENOMIC DNA]</scope>
    <source>
        <strain evidence="3 4">1513</strain>
    </source>
</reference>
<evidence type="ECO:0000259" key="2">
    <source>
        <dbReference type="PROSITE" id="PS51819"/>
    </source>
</evidence>
<sequence length="81" mass="8809">MSPLHASSPIGKFLDTKGPGLQQLAYRVTDIDALTDQLRAAGVRVLYDEPRIGTANSRINFLHPKDTGGVLIELVQPTESH</sequence>
<dbReference type="GO" id="GO:0004493">
    <property type="term" value="F:methylmalonyl-CoA epimerase activity"/>
    <property type="evidence" value="ECO:0007669"/>
    <property type="project" value="TreeGrafter"/>
</dbReference>
<evidence type="ECO:0000313" key="4">
    <source>
        <dbReference type="Proteomes" id="UP000023351"/>
    </source>
</evidence>
<comment type="caution">
    <text evidence="3">The sequence shown here is derived from an EMBL/GenBank/DDBJ whole genome shotgun (WGS) entry which is preliminary data.</text>
</comment>
<dbReference type="GO" id="GO:0046872">
    <property type="term" value="F:metal ion binding"/>
    <property type="evidence" value="ECO:0007669"/>
    <property type="project" value="UniProtKB-KW"/>
</dbReference>
<dbReference type="InterPro" id="IPR051785">
    <property type="entry name" value="MMCE/EMCE_epimerase"/>
</dbReference>
<dbReference type="AlphaFoldDB" id="X8DQF7"/>
<dbReference type="InterPro" id="IPR037523">
    <property type="entry name" value="VOC_core"/>
</dbReference>
<dbReference type="PROSITE" id="PS51819">
    <property type="entry name" value="VOC"/>
    <property type="match status" value="1"/>
</dbReference>
<organism evidence="3 4">
    <name type="scientific">Mycobacteroides abscessus subsp. bolletii 1513</name>
    <dbReference type="NCBI Taxonomy" id="1299321"/>
    <lineage>
        <taxon>Bacteria</taxon>
        <taxon>Bacillati</taxon>
        <taxon>Actinomycetota</taxon>
        <taxon>Actinomycetes</taxon>
        <taxon>Mycobacteriales</taxon>
        <taxon>Mycobacteriaceae</taxon>
        <taxon>Mycobacteroides</taxon>
        <taxon>Mycobacteroides abscessus</taxon>
    </lineage>
</organism>
<dbReference type="GO" id="GO:0046491">
    <property type="term" value="P:L-methylmalonyl-CoA metabolic process"/>
    <property type="evidence" value="ECO:0007669"/>
    <property type="project" value="TreeGrafter"/>
</dbReference>
<keyword evidence="1" id="KW-0479">Metal-binding</keyword>
<dbReference type="InterPro" id="IPR029068">
    <property type="entry name" value="Glyas_Bleomycin-R_OHBP_Dase"/>
</dbReference>
<dbReference type="PANTHER" id="PTHR43048">
    <property type="entry name" value="METHYLMALONYL-COA EPIMERASE"/>
    <property type="match status" value="1"/>
</dbReference>